<dbReference type="GO" id="GO:0005886">
    <property type="term" value="C:plasma membrane"/>
    <property type="evidence" value="ECO:0007669"/>
    <property type="project" value="TreeGrafter"/>
</dbReference>
<keyword evidence="1" id="KW-1133">Transmembrane helix</keyword>
<protein>
    <submittedName>
        <fullName evidence="2">HdeD family acid-resistance protein</fullName>
    </submittedName>
</protein>
<dbReference type="InterPro" id="IPR052712">
    <property type="entry name" value="Acid_resist_chaperone_HdeD"/>
</dbReference>
<organism evidence="2 3">
    <name type="scientific">Treponema vincentii</name>
    <dbReference type="NCBI Taxonomy" id="69710"/>
    <lineage>
        <taxon>Bacteria</taxon>
        <taxon>Pseudomonadati</taxon>
        <taxon>Spirochaetota</taxon>
        <taxon>Spirochaetia</taxon>
        <taxon>Spirochaetales</taxon>
        <taxon>Treponemataceae</taxon>
        <taxon>Treponema</taxon>
    </lineage>
</organism>
<dbReference type="RefSeq" id="WP_162662270.1">
    <property type="nucleotide sequence ID" value="NZ_CP048020.1"/>
</dbReference>
<feature type="transmembrane region" description="Helical" evidence="1">
    <location>
        <begin position="60"/>
        <end position="83"/>
    </location>
</feature>
<accession>A0A6P1XYD0</accession>
<feature type="transmembrane region" description="Helical" evidence="1">
    <location>
        <begin position="31"/>
        <end position="48"/>
    </location>
</feature>
<keyword evidence="1" id="KW-0472">Membrane</keyword>
<feature type="transmembrane region" description="Helical" evidence="1">
    <location>
        <begin position="146"/>
        <end position="168"/>
    </location>
</feature>
<proteinExistence type="predicted"/>
<dbReference type="EMBL" id="CP048020">
    <property type="protein sequence ID" value="QHX42411.1"/>
    <property type="molecule type" value="Genomic_DNA"/>
</dbReference>
<dbReference type="PANTHER" id="PTHR34989:SF1">
    <property type="entry name" value="PROTEIN HDED"/>
    <property type="match status" value="1"/>
</dbReference>
<name>A0A6P1XYD0_9SPIR</name>
<evidence type="ECO:0000313" key="2">
    <source>
        <dbReference type="EMBL" id="QHX42411.1"/>
    </source>
</evidence>
<feature type="transmembrane region" description="Helical" evidence="1">
    <location>
        <begin position="7"/>
        <end position="25"/>
    </location>
</feature>
<evidence type="ECO:0000313" key="3">
    <source>
        <dbReference type="Proteomes" id="UP000464374"/>
    </source>
</evidence>
<gene>
    <name evidence="2" type="ORF">GWP43_01930</name>
</gene>
<keyword evidence="1" id="KW-0812">Transmembrane</keyword>
<feature type="transmembrane region" description="Helical" evidence="1">
    <location>
        <begin position="89"/>
        <end position="108"/>
    </location>
</feature>
<dbReference type="KEGG" id="trz:GWP43_01930"/>
<dbReference type="Proteomes" id="UP000464374">
    <property type="component" value="Chromosome"/>
</dbReference>
<dbReference type="PANTHER" id="PTHR34989">
    <property type="entry name" value="PROTEIN HDED"/>
    <property type="match status" value="1"/>
</dbReference>
<dbReference type="Pfam" id="PF03729">
    <property type="entry name" value="DUF308"/>
    <property type="match status" value="2"/>
</dbReference>
<sequence>MRKEFRITALIVGILSIIAGIYMFVSPITSLASLSFFLAVVMFINGVYEIIHYFADREDHILIVLLNGILTILLSILVFSSPLFTAATFIPYLFAFWILFSGITRLATSFKIRYITRRGGFYLLLVGILGIICGIVMLMHPLFTSLFVAYMIGFDFIYHGIISIVLFFRGR</sequence>
<reference evidence="2 3" key="1">
    <citation type="submission" date="2020-01" db="EMBL/GenBank/DDBJ databases">
        <title>Complete genome sequence of a human oral phylogroup 1 Treponema sp. strain ATCC 700766, originally isolated from periodontitis dental plaque.</title>
        <authorList>
            <person name="Chan Y."/>
            <person name="Huo Y.-B."/>
            <person name="Yu X.-L."/>
            <person name="Zeng H."/>
            <person name="Leung W.-K."/>
            <person name="Watt R.M."/>
        </authorList>
    </citation>
    <scope>NUCLEOTIDE SEQUENCE [LARGE SCALE GENOMIC DNA]</scope>
    <source>
        <strain evidence="2 3">OMZ 804</strain>
    </source>
</reference>
<feature type="transmembrane region" description="Helical" evidence="1">
    <location>
        <begin position="120"/>
        <end position="140"/>
    </location>
</feature>
<dbReference type="AlphaFoldDB" id="A0A6P1XYD0"/>
<dbReference type="InterPro" id="IPR005325">
    <property type="entry name" value="DUF308_memb"/>
</dbReference>
<evidence type="ECO:0000256" key="1">
    <source>
        <dbReference type="SAM" id="Phobius"/>
    </source>
</evidence>